<name>A0A0E9SNA2_ANGAN</name>
<sequence length="27" mass="3187">MTPPLSYKLIIKKMKINSSRARNVKRL</sequence>
<proteinExistence type="predicted"/>
<reference evidence="1" key="2">
    <citation type="journal article" date="2015" name="Fish Shellfish Immunol.">
        <title>Early steps in the European eel (Anguilla anguilla)-Vibrio vulnificus interaction in the gills: Role of the RtxA13 toxin.</title>
        <authorList>
            <person name="Callol A."/>
            <person name="Pajuelo D."/>
            <person name="Ebbesson L."/>
            <person name="Teles M."/>
            <person name="MacKenzie S."/>
            <person name="Amaro C."/>
        </authorList>
    </citation>
    <scope>NUCLEOTIDE SEQUENCE</scope>
</reference>
<dbReference type="EMBL" id="GBXM01065753">
    <property type="protein sequence ID" value="JAH42824.1"/>
    <property type="molecule type" value="Transcribed_RNA"/>
</dbReference>
<accession>A0A0E9SNA2</accession>
<evidence type="ECO:0000313" key="1">
    <source>
        <dbReference type="EMBL" id="JAH42824.1"/>
    </source>
</evidence>
<organism evidence="1">
    <name type="scientific">Anguilla anguilla</name>
    <name type="common">European freshwater eel</name>
    <name type="synonym">Muraena anguilla</name>
    <dbReference type="NCBI Taxonomy" id="7936"/>
    <lineage>
        <taxon>Eukaryota</taxon>
        <taxon>Metazoa</taxon>
        <taxon>Chordata</taxon>
        <taxon>Craniata</taxon>
        <taxon>Vertebrata</taxon>
        <taxon>Euteleostomi</taxon>
        <taxon>Actinopterygii</taxon>
        <taxon>Neopterygii</taxon>
        <taxon>Teleostei</taxon>
        <taxon>Anguilliformes</taxon>
        <taxon>Anguillidae</taxon>
        <taxon>Anguilla</taxon>
    </lineage>
</organism>
<protein>
    <submittedName>
        <fullName evidence="1">Uncharacterized protein</fullName>
    </submittedName>
</protein>
<reference evidence="1" key="1">
    <citation type="submission" date="2014-11" db="EMBL/GenBank/DDBJ databases">
        <authorList>
            <person name="Amaro Gonzalez C."/>
        </authorList>
    </citation>
    <scope>NUCLEOTIDE SEQUENCE</scope>
</reference>
<dbReference type="AlphaFoldDB" id="A0A0E9SNA2"/>